<comment type="caution">
    <text evidence="2">The sequence shown here is derived from an EMBL/GenBank/DDBJ whole genome shotgun (WGS) entry which is preliminary data.</text>
</comment>
<evidence type="ECO:0000256" key="1">
    <source>
        <dbReference type="SAM" id="MobiDB-lite"/>
    </source>
</evidence>
<dbReference type="EMBL" id="VSRR010080217">
    <property type="protein sequence ID" value="MPC89200.1"/>
    <property type="molecule type" value="Genomic_DNA"/>
</dbReference>
<dbReference type="AlphaFoldDB" id="A0A5B7IXG4"/>
<organism evidence="2 3">
    <name type="scientific">Portunus trituberculatus</name>
    <name type="common">Swimming crab</name>
    <name type="synonym">Neptunus trituberculatus</name>
    <dbReference type="NCBI Taxonomy" id="210409"/>
    <lineage>
        <taxon>Eukaryota</taxon>
        <taxon>Metazoa</taxon>
        <taxon>Ecdysozoa</taxon>
        <taxon>Arthropoda</taxon>
        <taxon>Crustacea</taxon>
        <taxon>Multicrustacea</taxon>
        <taxon>Malacostraca</taxon>
        <taxon>Eumalacostraca</taxon>
        <taxon>Eucarida</taxon>
        <taxon>Decapoda</taxon>
        <taxon>Pleocyemata</taxon>
        <taxon>Brachyura</taxon>
        <taxon>Eubrachyura</taxon>
        <taxon>Portunoidea</taxon>
        <taxon>Portunidae</taxon>
        <taxon>Portuninae</taxon>
        <taxon>Portunus</taxon>
    </lineage>
</organism>
<name>A0A5B7IXG4_PORTR</name>
<proteinExistence type="predicted"/>
<reference evidence="2 3" key="1">
    <citation type="submission" date="2019-05" db="EMBL/GenBank/DDBJ databases">
        <title>Another draft genome of Portunus trituberculatus and its Hox gene families provides insights of decapod evolution.</title>
        <authorList>
            <person name="Jeong J.-H."/>
            <person name="Song I."/>
            <person name="Kim S."/>
            <person name="Choi T."/>
            <person name="Kim D."/>
            <person name="Ryu S."/>
            <person name="Kim W."/>
        </authorList>
    </citation>
    <scope>NUCLEOTIDE SEQUENCE [LARGE SCALE GENOMIC DNA]</scope>
    <source>
        <tissue evidence="2">Muscle</tissue>
    </source>
</reference>
<evidence type="ECO:0000313" key="3">
    <source>
        <dbReference type="Proteomes" id="UP000324222"/>
    </source>
</evidence>
<accession>A0A5B7IXG4</accession>
<sequence>MMIVAAKDETKRDEKRRQRKRNTERMRYKERQTLRVRVAEGDGRGKPRERVRVSEEKGERREGMVREAKLSFLSPVGGRDGRYGSQRQANTECKVKIIRVTQFVS</sequence>
<dbReference type="Proteomes" id="UP000324222">
    <property type="component" value="Unassembled WGS sequence"/>
</dbReference>
<keyword evidence="3" id="KW-1185">Reference proteome</keyword>
<feature type="region of interest" description="Disordered" evidence="1">
    <location>
        <begin position="1"/>
        <end position="62"/>
    </location>
</feature>
<evidence type="ECO:0000313" key="2">
    <source>
        <dbReference type="EMBL" id="MPC89200.1"/>
    </source>
</evidence>
<protein>
    <submittedName>
        <fullName evidence="2">Uncharacterized protein</fullName>
    </submittedName>
</protein>
<gene>
    <name evidence="2" type="ORF">E2C01_084136</name>
</gene>